<keyword evidence="9" id="KW-0289">Folate biosynthesis</keyword>
<dbReference type="STRING" id="1235990.BMSBPS_0082"/>
<evidence type="ECO:0000256" key="6">
    <source>
        <dbReference type="ARBA" id="ARBA00022741"/>
    </source>
</evidence>
<dbReference type="InterPro" id="IPR035907">
    <property type="entry name" value="Hppk_sf"/>
</dbReference>
<evidence type="ECO:0000256" key="8">
    <source>
        <dbReference type="ARBA" id="ARBA00022840"/>
    </source>
</evidence>
<name>U3U7N2_9GAMM</name>
<dbReference type="CDD" id="cd00483">
    <property type="entry name" value="HPPK"/>
    <property type="match status" value="1"/>
</dbReference>
<dbReference type="PANTHER" id="PTHR43071:SF1">
    <property type="entry name" value="2-AMINO-4-HYDROXY-6-HYDROXYMETHYLDIHYDROPTERIDINE PYROPHOSPHOKINASE"/>
    <property type="match status" value="1"/>
</dbReference>
<evidence type="ECO:0000313" key="13">
    <source>
        <dbReference type="EMBL" id="BAO00427.1"/>
    </source>
</evidence>
<evidence type="ECO:0000256" key="4">
    <source>
        <dbReference type="ARBA" id="ARBA00016218"/>
    </source>
</evidence>
<dbReference type="InterPro" id="IPR000550">
    <property type="entry name" value="Hppk"/>
</dbReference>
<dbReference type="UniPathway" id="UPA00077">
    <property type="reaction ID" value="UER00155"/>
</dbReference>
<dbReference type="GO" id="GO:0046656">
    <property type="term" value="P:folic acid biosynthetic process"/>
    <property type="evidence" value="ECO:0007669"/>
    <property type="project" value="UniProtKB-KW"/>
</dbReference>
<evidence type="ECO:0000256" key="10">
    <source>
        <dbReference type="ARBA" id="ARBA00029409"/>
    </source>
</evidence>
<keyword evidence="7" id="KW-0418">Kinase</keyword>
<dbReference type="AlphaFoldDB" id="U3U7N2"/>
<keyword evidence="6" id="KW-0547">Nucleotide-binding</keyword>
<gene>
    <name evidence="13" type="ORF">HHS_04570</name>
</gene>
<dbReference type="SUPFAM" id="SSF55083">
    <property type="entry name" value="6-hydroxymethyl-7,8-dihydropterin pyrophosphokinase, HPPK"/>
    <property type="match status" value="1"/>
</dbReference>
<evidence type="ECO:0000256" key="7">
    <source>
        <dbReference type="ARBA" id="ARBA00022777"/>
    </source>
</evidence>
<dbReference type="KEGG" id="pck:BMSBPS_0082"/>
<evidence type="ECO:0000256" key="3">
    <source>
        <dbReference type="ARBA" id="ARBA00013253"/>
    </source>
</evidence>
<dbReference type="Proteomes" id="UP000016900">
    <property type="component" value="Chromosome"/>
</dbReference>
<dbReference type="NCBIfam" id="TIGR01498">
    <property type="entry name" value="folK"/>
    <property type="match status" value="1"/>
</dbReference>
<dbReference type="OrthoDB" id="9808041at2"/>
<reference evidence="13 14" key="1">
    <citation type="submission" date="2012-10" db="EMBL/GenBank/DDBJ databases">
        <title>Genome sequence of the symbiont of the pentatomidae stink bug Halyomorpha halys.</title>
        <authorList>
            <person name="Kobayashi H."/>
            <person name="Fujii-Muramatsu R."/>
            <person name="Takeishi K."/>
            <person name="Noda H."/>
        </authorList>
    </citation>
    <scope>NUCLEOTIDE SEQUENCE [LARGE SCALE GENOMIC DNA]</scope>
</reference>
<dbReference type="eggNOG" id="COG0801">
    <property type="taxonomic scope" value="Bacteria"/>
</dbReference>
<comment type="similarity">
    <text evidence="2">Belongs to the HPPK family.</text>
</comment>
<dbReference type="GO" id="GO:0046654">
    <property type="term" value="P:tetrahydrofolate biosynthetic process"/>
    <property type="evidence" value="ECO:0007669"/>
    <property type="project" value="UniProtKB-UniPathway"/>
</dbReference>
<dbReference type="KEGG" id="hhs:HHS_04570"/>
<protein>
    <recommendedName>
        <fullName evidence="4">2-amino-4-hydroxy-6-hydroxymethyldihydropteridine pyrophosphokinase</fullName>
        <ecNumber evidence="3">2.7.6.3</ecNumber>
    </recommendedName>
    <alternativeName>
        <fullName evidence="11">6-hydroxymethyl-7,8-dihydropterin pyrophosphokinase</fullName>
    </alternativeName>
    <alternativeName>
        <fullName evidence="12">7,8-dihydro-6-hydroxymethylpterin-pyrophosphokinase</fullName>
    </alternativeName>
</protein>
<evidence type="ECO:0000256" key="1">
    <source>
        <dbReference type="ARBA" id="ARBA00005051"/>
    </source>
</evidence>
<evidence type="ECO:0000256" key="11">
    <source>
        <dbReference type="ARBA" id="ARBA00029766"/>
    </source>
</evidence>
<evidence type="ECO:0000256" key="9">
    <source>
        <dbReference type="ARBA" id="ARBA00022909"/>
    </source>
</evidence>
<comment type="function">
    <text evidence="10">Catalyzes the transfer of pyrophosphate from adenosine triphosphate (ATP) to 6-hydroxymethyl-7,8-dihydropterin, an enzymatic step in folate biosynthesis pathway.</text>
</comment>
<dbReference type="PATRIC" id="fig|1235990.3.peg.452"/>
<comment type="pathway">
    <text evidence="1">Cofactor biosynthesis; tetrahydrofolate biosynthesis; 2-amino-4-hydroxy-6-hydroxymethyl-7,8-dihydropteridine diphosphate from 7,8-dihydroneopterin triphosphate: step 4/4.</text>
</comment>
<proteinExistence type="inferred from homology"/>
<dbReference type="Pfam" id="PF01288">
    <property type="entry name" value="HPPK"/>
    <property type="match status" value="1"/>
</dbReference>
<dbReference type="Gene3D" id="3.30.70.560">
    <property type="entry name" value="7,8-Dihydro-6-hydroxymethylpterin-pyrophosphokinase HPPK"/>
    <property type="match status" value="1"/>
</dbReference>
<dbReference type="GO" id="GO:0005524">
    <property type="term" value="F:ATP binding"/>
    <property type="evidence" value="ECO:0007669"/>
    <property type="project" value="UniProtKB-KW"/>
</dbReference>
<dbReference type="PANTHER" id="PTHR43071">
    <property type="entry name" value="2-AMINO-4-HYDROXY-6-HYDROXYMETHYLDIHYDROPTERIDINE PYROPHOSPHOKINASE"/>
    <property type="match status" value="1"/>
</dbReference>
<keyword evidence="8" id="KW-0067">ATP-binding</keyword>
<keyword evidence="5" id="KW-0808">Transferase</keyword>
<evidence type="ECO:0000313" key="14">
    <source>
        <dbReference type="Proteomes" id="UP000016900"/>
    </source>
</evidence>
<dbReference type="GO" id="GO:0003848">
    <property type="term" value="F:2-amino-4-hydroxy-6-hydroxymethyldihydropteridine diphosphokinase activity"/>
    <property type="evidence" value="ECO:0007669"/>
    <property type="project" value="UniProtKB-EC"/>
</dbReference>
<dbReference type="EC" id="2.7.6.3" evidence="3"/>
<dbReference type="GO" id="GO:0016301">
    <property type="term" value="F:kinase activity"/>
    <property type="evidence" value="ECO:0007669"/>
    <property type="project" value="UniProtKB-KW"/>
</dbReference>
<keyword evidence="14" id="KW-1185">Reference proteome</keyword>
<evidence type="ECO:0000256" key="5">
    <source>
        <dbReference type="ARBA" id="ARBA00022679"/>
    </source>
</evidence>
<dbReference type="EMBL" id="AP012554">
    <property type="protein sequence ID" value="BAO00427.1"/>
    <property type="molecule type" value="Genomic_DNA"/>
</dbReference>
<sequence>MTIVYLALGSNLTNPFNQIKSAFAELDALPCSSCITTSSLYRTPPYGLLDQPDYLNAVISLESTLLPEVLLDHIQHIEKQHGRVRTEKHWEARTLDIDILLFGDAVINTPSLTIPHYDMCRRAFMLVPLLEIAPRLLLPNGYALVDLVAQLKHSEIRLWNE</sequence>
<accession>U3U7N2</accession>
<evidence type="ECO:0000256" key="12">
    <source>
        <dbReference type="ARBA" id="ARBA00033413"/>
    </source>
</evidence>
<evidence type="ECO:0000256" key="2">
    <source>
        <dbReference type="ARBA" id="ARBA00005810"/>
    </source>
</evidence>
<organism evidence="13 14">
    <name type="scientific">Candidatus Pantoea carbekii</name>
    <dbReference type="NCBI Taxonomy" id="1235990"/>
    <lineage>
        <taxon>Bacteria</taxon>
        <taxon>Pseudomonadati</taxon>
        <taxon>Pseudomonadota</taxon>
        <taxon>Gammaproteobacteria</taxon>
        <taxon>Enterobacterales</taxon>
        <taxon>Erwiniaceae</taxon>
        <taxon>Pantoea</taxon>
    </lineage>
</organism>
<dbReference type="RefSeq" id="WP_022564446.1">
    <property type="nucleotide sequence ID" value="NZ_CP010907.1"/>
</dbReference>